<dbReference type="FunFam" id="3.90.1260.10:FF:000007">
    <property type="entry name" value="Argininosuccinate synthase"/>
    <property type="match status" value="1"/>
</dbReference>
<evidence type="ECO:0000256" key="3">
    <source>
        <dbReference type="ARBA" id="ARBA00012286"/>
    </source>
</evidence>
<dbReference type="Pfam" id="PF20979">
    <property type="entry name" value="Arginosuc_syn_C"/>
    <property type="match status" value="1"/>
</dbReference>
<dbReference type="STRING" id="679936.Sulac_0855"/>
<dbReference type="Proteomes" id="UP000005439">
    <property type="component" value="Chromosome"/>
</dbReference>
<feature type="binding site" evidence="10">
    <location>
        <position position="257"/>
    </location>
    <ligand>
        <name>L-citrulline</name>
        <dbReference type="ChEBI" id="CHEBI:57743"/>
    </ligand>
</feature>
<dbReference type="EMBL" id="CP003179">
    <property type="protein sequence ID" value="AEW04358.1"/>
    <property type="molecule type" value="Genomic_DNA"/>
</dbReference>
<evidence type="ECO:0000313" key="13">
    <source>
        <dbReference type="EMBL" id="AEW04358.1"/>
    </source>
</evidence>
<dbReference type="Gene3D" id="3.40.50.620">
    <property type="entry name" value="HUPs"/>
    <property type="match status" value="1"/>
</dbReference>
<feature type="binding site" evidence="10">
    <location>
        <position position="124"/>
    </location>
    <ligand>
        <name>L-citrulline</name>
        <dbReference type="ChEBI" id="CHEBI:57743"/>
    </ligand>
</feature>
<dbReference type="InterPro" id="IPR048267">
    <property type="entry name" value="Arginosuc_syn_N"/>
</dbReference>
<evidence type="ECO:0000256" key="4">
    <source>
        <dbReference type="ARBA" id="ARBA00022490"/>
    </source>
</evidence>
<feature type="binding site" evidence="10">
    <location>
        <begin position="7"/>
        <end position="15"/>
    </location>
    <ligand>
        <name>ATP</name>
        <dbReference type="ChEBI" id="CHEBI:30616"/>
    </ligand>
</feature>
<dbReference type="GO" id="GO:0005737">
    <property type="term" value="C:cytoplasm"/>
    <property type="evidence" value="ECO:0007669"/>
    <property type="project" value="UniProtKB-SubCell"/>
</dbReference>
<dbReference type="FunFam" id="3.40.50.620:FF:000038">
    <property type="entry name" value="Argininosuccinate synthase"/>
    <property type="match status" value="1"/>
</dbReference>
<dbReference type="EC" id="6.3.4.5" evidence="3 10"/>
<keyword evidence="8 10" id="KW-0547">Nucleotide-binding</keyword>
<comment type="pathway">
    <text evidence="1 10">Amino-acid biosynthesis; L-arginine biosynthesis; L-arginine from L-ornithine and carbamoyl phosphate: step 2/3.</text>
</comment>
<feature type="domain" description="Arginosuccinate synthase C-terminal" evidence="12">
    <location>
        <begin position="171"/>
        <end position="387"/>
    </location>
</feature>
<comment type="subcellular location">
    <subcellularLocation>
        <location evidence="10">Cytoplasm</location>
    </subcellularLocation>
</comment>
<dbReference type="UniPathway" id="UPA00068">
    <property type="reaction ID" value="UER00113"/>
</dbReference>
<keyword evidence="14" id="KW-1185">Reference proteome</keyword>
<organism evidence="13 14">
    <name type="scientific">Sulfobacillus acidophilus (strain ATCC 700253 / DSM 10332 / NAL)</name>
    <dbReference type="NCBI Taxonomy" id="679936"/>
    <lineage>
        <taxon>Bacteria</taxon>
        <taxon>Bacillati</taxon>
        <taxon>Bacillota</taxon>
        <taxon>Clostridia</taxon>
        <taxon>Eubacteriales</taxon>
        <taxon>Clostridiales Family XVII. Incertae Sedis</taxon>
        <taxon>Sulfobacillus</taxon>
    </lineage>
</organism>
<evidence type="ECO:0000256" key="1">
    <source>
        <dbReference type="ARBA" id="ARBA00004967"/>
    </source>
</evidence>
<feature type="binding site" evidence="10">
    <location>
        <position position="172"/>
    </location>
    <ligand>
        <name>L-citrulline</name>
        <dbReference type="ChEBI" id="CHEBI:57743"/>
    </ligand>
</feature>
<name>G8TS32_SULAD</name>
<dbReference type="HAMAP" id="MF_00005">
    <property type="entry name" value="Arg_succ_synth_type1"/>
    <property type="match status" value="1"/>
</dbReference>
<evidence type="ECO:0000256" key="6">
    <source>
        <dbReference type="ARBA" id="ARBA00022598"/>
    </source>
</evidence>
<dbReference type="GO" id="GO:0000053">
    <property type="term" value="P:argininosuccinate metabolic process"/>
    <property type="evidence" value="ECO:0007669"/>
    <property type="project" value="TreeGrafter"/>
</dbReference>
<reference evidence="14" key="1">
    <citation type="submission" date="2011-12" db="EMBL/GenBank/DDBJ databases">
        <title>The complete genome of chromosome of Sulfobacillus acidophilus DSM 10332.</title>
        <authorList>
            <person name="Lucas S."/>
            <person name="Han J."/>
            <person name="Lapidus A."/>
            <person name="Bruce D."/>
            <person name="Goodwin L."/>
            <person name="Pitluck S."/>
            <person name="Peters L."/>
            <person name="Kyrpides N."/>
            <person name="Mavromatis K."/>
            <person name="Ivanova N."/>
            <person name="Mikhailova N."/>
            <person name="Chertkov O."/>
            <person name="Saunders E."/>
            <person name="Detter J.C."/>
            <person name="Tapia R."/>
            <person name="Han C."/>
            <person name="Land M."/>
            <person name="Hauser L."/>
            <person name="Markowitz V."/>
            <person name="Cheng J.-F."/>
            <person name="Hugenholtz P."/>
            <person name="Woyke T."/>
            <person name="Wu D."/>
            <person name="Pukall R."/>
            <person name="Gehrich-Schroeter G."/>
            <person name="Schneider S."/>
            <person name="Klenk H.-P."/>
            <person name="Eisen J.A."/>
        </authorList>
    </citation>
    <scope>NUCLEOTIDE SEQUENCE [LARGE SCALE GENOMIC DNA]</scope>
    <source>
        <strain evidence="14">ATCC 700253 / DSM 10332 / NAL</strain>
    </source>
</reference>
<evidence type="ECO:0000313" key="14">
    <source>
        <dbReference type="Proteomes" id="UP000005439"/>
    </source>
</evidence>
<feature type="binding site" evidence="10">
    <location>
        <position position="116"/>
    </location>
    <ligand>
        <name>L-aspartate</name>
        <dbReference type="ChEBI" id="CHEBI:29991"/>
    </ligand>
</feature>
<dbReference type="NCBIfam" id="TIGR00032">
    <property type="entry name" value="argG"/>
    <property type="match status" value="1"/>
</dbReference>
<dbReference type="HOGENOM" id="CLU_032784_4_2_9"/>
<dbReference type="SUPFAM" id="SSF69864">
    <property type="entry name" value="Argininosuccinate synthetase, C-terminal domain"/>
    <property type="match status" value="1"/>
</dbReference>
<feature type="binding site" evidence="10">
    <location>
        <position position="120"/>
    </location>
    <ligand>
        <name>L-citrulline</name>
        <dbReference type="ChEBI" id="CHEBI:57743"/>
    </ligand>
</feature>
<feature type="binding site" evidence="10">
    <location>
        <position position="181"/>
    </location>
    <ligand>
        <name>L-citrulline</name>
        <dbReference type="ChEBI" id="CHEBI:57743"/>
    </ligand>
</feature>
<evidence type="ECO:0000256" key="8">
    <source>
        <dbReference type="ARBA" id="ARBA00022741"/>
    </source>
</evidence>
<dbReference type="SUPFAM" id="SSF52402">
    <property type="entry name" value="Adenine nucleotide alpha hydrolases-like"/>
    <property type="match status" value="1"/>
</dbReference>
<dbReference type="KEGG" id="sap:Sulac_0855"/>
<reference evidence="13 14" key="2">
    <citation type="journal article" date="2012" name="Stand. Genomic Sci.">
        <title>Complete genome sequence of the moderately thermophilic mineral-sulfide-oxidizing firmicute Sulfobacillus acidophilus type strain (NAL(T)).</title>
        <authorList>
            <person name="Anderson I."/>
            <person name="Chertkov O."/>
            <person name="Chen A."/>
            <person name="Saunders E."/>
            <person name="Lapidus A."/>
            <person name="Nolan M."/>
            <person name="Lucas S."/>
            <person name="Hammon N."/>
            <person name="Deshpande S."/>
            <person name="Cheng J.F."/>
            <person name="Han C."/>
            <person name="Tapia R."/>
            <person name="Goodwin L.A."/>
            <person name="Pitluck S."/>
            <person name="Liolios K."/>
            <person name="Pagani I."/>
            <person name="Ivanova N."/>
            <person name="Mikhailova N."/>
            <person name="Pati A."/>
            <person name="Palaniappan K."/>
            <person name="Land M."/>
            <person name="Pan C."/>
            <person name="Rohde M."/>
            <person name="Pukall R."/>
            <person name="Goker M."/>
            <person name="Detter J.C."/>
            <person name="Woyke T."/>
            <person name="Bristow J."/>
            <person name="Eisen J.A."/>
            <person name="Markowitz V."/>
            <person name="Hugenholtz P."/>
            <person name="Kyrpides N.C."/>
            <person name="Klenk H.P."/>
            <person name="Mavromatis K."/>
        </authorList>
    </citation>
    <scope>NUCLEOTIDE SEQUENCE [LARGE SCALE GENOMIC DNA]</scope>
    <source>
        <strain evidence="14">ATCC 700253 / DSM 10332 / NAL</strain>
    </source>
</reference>
<comment type="subunit">
    <text evidence="2 10">Homotetramer.</text>
</comment>
<dbReference type="InterPro" id="IPR024074">
    <property type="entry name" value="AS_cat/multimer_dom_body"/>
</dbReference>
<dbReference type="PANTHER" id="PTHR11587:SF2">
    <property type="entry name" value="ARGININOSUCCINATE SYNTHASE"/>
    <property type="match status" value="1"/>
</dbReference>
<proteinExistence type="inferred from homology"/>
<comment type="similarity">
    <text evidence="10">Belongs to the argininosuccinate synthase family. Type 1 subfamily.</text>
</comment>
<evidence type="ECO:0000256" key="5">
    <source>
        <dbReference type="ARBA" id="ARBA00022571"/>
    </source>
</evidence>
<evidence type="ECO:0000256" key="9">
    <source>
        <dbReference type="ARBA" id="ARBA00022840"/>
    </source>
</evidence>
<feature type="binding site" evidence="10">
    <location>
        <position position="84"/>
    </location>
    <ligand>
        <name>L-citrulline</name>
        <dbReference type="ChEBI" id="CHEBI:57743"/>
    </ligand>
</feature>
<dbReference type="PANTHER" id="PTHR11587">
    <property type="entry name" value="ARGININOSUCCINATE SYNTHASE"/>
    <property type="match status" value="1"/>
</dbReference>
<gene>
    <name evidence="10" type="primary">argG</name>
    <name evidence="13" type="ordered locus">Sulac_0855</name>
</gene>
<feature type="binding site" evidence="10">
    <location>
        <position position="114"/>
    </location>
    <ligand>
        <name>ATP</name>
        <dbReference type="ChEBI" id="CHEBI:30616"/>
    </ligand>
</feature>
<evidence type="ECO:0000256" key="2">
    <source>
        <dbReference type="ARBA" id="ARBA00011881"/>
    </source>
</evidence>
<evidence type="ECO:0000259" key="11">
    <source>
        <dbReference type="Pfam" id="PF00764"/>
    </source>
</evidence>
<dbReference type="Pfam" id="PF00764">
    <property type="entry name" value="Arginosuc_synth"/>
    <property type="match status" value="1"/>
</dbReference>
<dbReference type="InterPro" id="IPR014729">
    <property type="entry name" value="Rossmann-like_a/b/a_fold"/>
</dbReference>
<comment type="caution">
    <text evidence="10">Lacks conserved residue(s) required for the propagation of feature annotation.</text>
</comment>
<feature type="binding site" evidence="10">
    <location>
        <position position="269"/>
    </location>
    <ligand>
        <name>L-citrulline</name>
        <dbReference type="ChEBI" id="CHEBI:57743"/>
    </ligand>
</feature>
<dbReference type="CDD" id="cd01999">
    <property type="entry name" value="ASS"/>
    <property type="match status" value="1"/>
</dbReference>
<dbReference type="InterPro" id="IPR048268">
    <property type="entry name" value="Arginosuc_syn_C"/>
</dbReference>
<dbReference type="PROSITE" id="PS00565">
    <property type="entry name" value="ARGININOSUCCIN_SYN_2"/>
    <property type="match status" value="1"/>
</dbReference>
<feature type="binding site" evidence="10">
    <location>
        <position position="120"/>
    </location>
    <ligand>
        <name>L-aspartate</name>
        <dbReference type="ChEBI" id="CHEBI:29991"/>
    </ligand>
</feature>
<dbReference type="InterPro" id="IPR023434">
    <property type="entry name" value="Arginosuc_synth_type_1_subfam"/>
</dbReference>
<dbReference type="PATRIC" id="fig|679936.5.peg.906"/>
<dbReference type="PROSITE" id="PS00564">
    <property type="entry name" value="ARGININOSUCCIN_SYN_1"/>
    <property type="match status" value="1"/>
</dbReference>
<feature type="binding site" evidence="10">
    <location>
        <position position="33"/>
    </location>
    <ligand>
        <name>ATP</name>
        <dbReference type="ChEBI" id="CHEBI:30616"/>
    </ligand>
</feature>
<feature type="binding site" evidence="10">
    <location>
        <position position="121"/>
    </location>
    <ligand>
        <name>L-aspartate</name>
        <dbReference type="ChEBI" id="CHEBI:29991"/>
    </ligand>
</feature>
<dbReference type="NCBIfam" id="NF001770">
    <property type="entry name" value="PRK00509.1"/>
    <property type="match status" value="1"/>
</dbReference>
<keyword evidence="5 10" id="KW-0055">Arginine biosynthesis</keyword>
<dbReference type="GO" id="GO:0005524">
    <property type="term" value="F:ATP binding"/>
    <property type="evidence" value="ECO:0007669"/>
    <property type="project" value="UniProtKB-UniRule"/>
</dbReference>
<keyword evidence="7 10" id="KW-0028">Amino-acid biosynthesis</keyword>
<comment type="catalytic activity">
    <reaction evidence="10">
        <text>L-citrulline + L-aspartate + ATP = 2-(N(omega)-L-arginino)succinate + AMP + diphosphate + H(+)</text>
        <dbReference type="Rhea" id="RHEA:10932"/>
        <dbReference type="ChEBI" id="CHEBI:15378"/>
        <dbReference type="ChEBI" id="CHEBI:29991"/>
        <dbReference type="ChEBI" id="CHEBI:30616"/>
        <dbReference type="ChEBI" id="CHEBI:33019"/>
        <dbReference type="ChEBI" id="CHEBI:57472"/>
        <dbReference type="ChEBI" id="CHEBI:57743"/>
        <dbReference type="ChEBI" id="CHEBI:456215"/>
        <dbReference type="EC" id="6.3.4.5"/>
    </reaction>
</comment>
<dbReference type="InterPro" id="IPR018223">
    <property type="entry name" value="Arginosuc_synth_CS"/>
</dbReference>
<evidence type="ECO:0000256" key="7">
    <source>
        <dbReference type="ARBA" id="ARBA00022605"/>
    </source>
</evidence>
<dbReference type="GO" id="GO:0004055">
    <property type="term" value="F:argininosuccinate synthase activity"/>
    <property type="evidence" value="ECO:0007669"/>
    <property type="project" value="UniProtKB-UniRule"/>
</dbReference>
<evidence type="ECO:0000259" key="12">
    <source>
        <dbReference type="Pfam" id="PF20979"/>
    </source>
</evidence>
<dbReference type="Gene3D" id="3.90.1260.10">
    <property type="entry name" value="Argininosuccinate synthetase, chain A, domain 2"/>
    <property type="match status" value="1"/>
</dbReference>
<dbReference type="AlphaFoldDB" id="G8TS32"/>
<sequence length="414" mass="45403">MKRVVLAYSGGLDTSVAIPWLHEQGYEVVTVTADLGANQDLKAIQEKALQVGAVRAYVVDVRDYFAQHYVIPTIQANALYEGQYPLASALSRPLISELLVSVAHQEAAEAVAHGCTGKGNDQVRFDVAIAALDPALEVLAPVREWGMTRDEEITYAEQHHVPIPVTRRSPYSVDVNIWGRSAEGGAIEDPSQPVPEDAFEWTKNPGETDPSGTTLTIEFEAGVPVAVNGERPPLHELVETLNRIAGSEGVGRIHMVENRLVGIKSHEVYEAPAAVTLVTAHRALEQLVLTRDLAHLKARLEPEYAELVYYGMWYSPARLSLDAFMREANRMTTGKVTVKLAQGRIEVLGLESPVSLYHTGLATYSTGDQFDHKAAKGFVDLWGLPIRTRSRVSPLASAHVGDFQFSMMEQHTHA</sequence>
<dbReference type="GO" id="GO:0000050">
    <property type="term" value="P:urea cycle"/>
    <property type="evidence" value="ECO:0007669"/>
    <property type="project" value="TreeGrafter"/>
</dbReference>
<keyword evidence="6 10" id="KW-0436">Ligase</keyword>
<keyword evidence="9 10" id="KW-0067">ATP-binding</keyword>
<dbReference type="Gene3D" id="1.20.5.470">
    <property type="entry name" value="Single helix bin"/>
    <property type="match status" value="1"/>
</dbReference>
<dbReference type="InterPro" id="IPR001518">
    <property type="entry name" value="Arginosuc_synth"/>
</dbReference>
<evidence type="ECO:0000256" key="10">
    <source>
        <dbReference type="HAMAP-Rule" id="MF_00005"/>
    </source>
</evidence>
<dbReference type="GO" id="GO:0006526">
    <property type="term" value="P:L-arginine biosynthetic process"/>
    <property type="evidence" value="ECO:0007669"/>
    <property type="project" value="UniProtKB-UniRule"/>
</dbReference>
<keyword evidence="4 10" id="KW-0963">Cytoplasm</keyword>
<protein>
    <recommendedName>
        <fullName evidence="3 10">Argininosuccinate synthase</fullName>
        <ecNumber evidence="3 10">6.3.4.5</ecNumber>
    </recommendedName>
    <alternativeName>
        <fullName evidence="10">Citrulline--aspartate ligase</fullName>
    </alternativeName>
</protein>
<accession>G8TS32</accession>
<feature type="domain" description="Arginosuccinate synthase-like N-terminal" evidence="11">
    <location>
        <begin position="3"/>
        <end position="162"/>
    </location>
</feature>